<evidence type="ECO:0000313" key="3">
    <source>
        <dbReference type="Proteomes" id="UP001596161"/>
    </source>
</evidence>
<protein>
    <recommendedName>
        <fullName evidence="4">Sporulation related domain-containing protein</fullName>
    </recommendedName>
</protein>
<organism evidence="2 3">
    <name type="scientific">Adhaeribacter terreus</name>
    <dbReference type="NCBI Taxonomy" id="529703"/>
    <lineage>
        <taxon>Bacteria</taxon>
        <taxon>Pseudomonadati</taxon>
        <taxon>Bacteroidota</taxon>
        <taxon>Cytophagia</taxon>
        <taxon>Cytophagales</taxon>
        <taxon>Hymenobacteraceae</taxon>
        <taxon>Adhaeribacter</taxon>
    </lineage>
</organism>
<dbReference type="EMBL" id="JBHSKT010000005">
    <property type="protein sequence ID" value="MFC5271079.1"/>
    <property type="molecule type" value="Genomic_DNA"/>
</dbReference>
<feature type="signal peptide" evidence="1">
    <location>
        <begin position="1"/>
        <end position="24"/>
    </location>
</feature>
<comment type="caution">
    <text evidence="2">The sequence shown here is derived from an EMBL/GenBank/DDBJ whole genome shotgun (WGS) entry which is preliminary data.</text>
</comment>
<name>A0ABW0EDV0_9BACT</name>
<keyword evidence="3" id="KW-1185">Reference proteome</keyword>
<dbReference type="Proteomes" id="UP001596161">
    <property type="component" value="Unassembled WGS sequence"/>
</dbReference>
<gene>
    <name evidence="2" type="ORF">ACFPIB_10690</name>
</gene>
<sequence length="227" mass="25216">MRNRLLVFLPVFIAFLGCSKPAGKSTDMQTASTTASTEAVSQTCPEYFYYYNQEKIPMQVNPAVLLVGFTEGQTPENQRKLLSRFTEFAELGSEQRSAAGAFTIVKLKPATTCPQALAMAKKLQQMPEVTFANPTFKSPPTLGNTYAWVGVTSEFIVTLKRREDLPTFENAIAQTKTKILDPLGETTFLVQATKTAQGNTLEMANYFHEQPYVQNSEPDFFLASPQN</sequence>
<feature type="chain" id="PRO_5045062996" description="Sporulation related domain-containing protein" evidence="1">
    <location>
        <begin position="25"/>
        <end position="227"/>
    </location>
</feature>
<dbReference type="RefSeq" id="WP_378017445.1">
    <property type="nucleotide sequence ID" value="NZ_JBHSKT010000005.1"/>
</dbReference>
<keyword evidence="1" id="KW-0732">Signal</keyword>
<accession>A0ABW0EDV0</accession>
<evidence type="ECO:0000313" key="2">
    <source>
        <dbReference type="EMBL" id="MFC5271079.1"/>
    </source>
</evidence>
<evidence type="ECO:0008006" key="4">
    <source>
        <dbReference type="Google" id="ProtNLM"/>
    </source>
</evidence>
<evidence type="ECO:0000256" key="1">
    <source>
        <dbReference type="SAM" id="SignalP"/>
    </source>
</evidence>
<proteinExistence type="predicted"/>
<dbReference type="PROSITE" id="PS51257">
    <property type="entry name" value="PROKAR_LIPOPROTEIN"/>
    <property type="match status" value="1"/>
</dbReference>
<reference evidence="3" key="1">
    <citation type="journal article" date="2019" name="Int. J. Syst. Evol. Microbiol.">
        <title>The Global Catalogue of Microorganisms (GCM) 10K type strain sequencing project: providing services to taxonomists for standard genome sequencing and annotation.</title>
        <authorList>
            <consortium name="The Broad Institute Genomics Platform"/>
            <consortium name="The Broad Institute Genome Sequencing Center for Infectious Disease"/>
            <person name="Wu L."/>
            <person name="Ma J."/>
        </authorList>
    </citation>
    <scope>NUCLEOTIDE SEQUENCE [LARGE SCALE GENOMIC DNA]</scope>
    <source>
        <strain evidence="3">KACC 12602</strain>
    </source>
</reference>